<dbReference type="PROSITE" id="PS51918">
    <property type="entry name" value="RADICAL_SAM"/>
    <property type="match status" value="1"/>
</dbReference>
<keyword evidence="4" id="KW-0479">Metal-binding</keyword>
<dbReference type="PIRSF" id="PIRSF004869">
    <property type="entry name" value="PflX_prd"/>
    <property type="match status" value="1"/>
</dbReference>
<evidence type="ECO:0000256" key="2">
    <source>
        <dbReference type="ARBA" id="ARBA00022485"/>
    </source>
</evidence>
<protein>
    <recommendedName>
        <fullName evidence="7">Radical SAM core domain-containing protein</fullName>
    </recommendedName>
</protein>
<dbReference type="PANTHER" id="PTHR30352">
    <property type="entry name" value="PYRUVATE FORMATE-LYASE-ACTIVATING ENZYME"/>
    <property type="match status" value="1"/>
</dbReference>
<evidence type="ECO:0000313" key="8">
    <source>
        <dbReference type="EMBL" id="KKN84913.1"/>
    </source>
</evidence>
<keyword evidence="6" id="KW-0411">Iron-sulfur</keyword>
<dbReference type="PANTHER" id="PTHR30352:SF5">
    <property type="entry name" value="PYRUVATE FORMATE-LYASE 1-ACTIVATING ENZYME"/>
    <property type="match status" value="1"/>
</dbReference>
<keyword evidence="3" id="KW-0949">S-adenosyl-L-methionine</keyword>
<dbReference type="GO" id="GO:0046872">
    <property type="term" value="F:metal ion binding"/>
    <property type="evidence" value="ECO:0007669"/>
    <property type="project" value="UniProtKB-KW"/>
</dbReference>
<gene>
    <name evidence="8" type="ORF">LCGC14_0284380</name>
</gene>
<comment type="caution">
    <text evidence="8">The sequence shown here is derived from an EMBL/GenBank/DDBJ whole genome shotgun (WGS) entry which is preliminary data.</text>
</comment>
<feature type="domain" description="Radical SAM core" evidence="7">
    <location>
        <begin position="71"/>
        <end position="291"/>
    </location>
</feature>
<dbReference type="EMBL" id="LAZR01000165">
    <property type="protein sequence ID" value="KKN84913.1"/>
    <property type="molecule type" value="Genomic_DNA"/>
</dbReference>
<dbReference type="SFLD" id="SFLDG01101">
    <property type="entry name" value="Uncharacterised_Radical_SAM_Su"/>
    <property type="match status" value="1"/>
</dbReference>
<dbReference type="GO" id="GO:0051539">
    <property type="term" value="F:4 iron, 4 sulfur cluster binding"/>
    <property type="evidence" value="ECO:0007669"/>
    <property type="project" value="UniProtKB-KW"/>
</dbReference>
<dbReference type="Gene3D" id="3.20.20.70">
    <property type="entry name" value="Aldolase class I"/>
    <property type="match status" value="1"/>
</dbReference>
<dbReference type="InterPro" id="IPR013785">
    <property type="entry name" value="Aldolase_TIM"/>
</dbReference>
<sequence length="341" mass="37412">MPDDLHDAMLSDAMDDRTVRCNLCGHRCRLGPGDFGICSVRQNVGGVLKTHSYGQIVAMNVDPIEKKPLFHFLPGTMSLSIAAAGCNFQCEFCQNWQISQQPRMGGPSQGKATTPLQIVSAARNYDCASISYTYTEPTIFFELAYDTGTLAHEQGIRNCFVSNGYMTPRAVETIAPVLDAINVDLKAFRDDTYRRVMHARLQPVLDCLRALVAAGVWVEVTTLVVPGVNDSAEELGEIAHFIANDLGRHVPWHVSRFHGDFKMSQTPPTPLETLQLACRLAQEAGLKYVYCGNVSGQVDERTLCPSCSKVLVDRVGYTVRDVCLADGRCGDCGEAIEGLWS</sequence>
<dbReference type="AlphaFoldDB" id="A0A0F9X0L9"/>
<accession>A0A0F9X0L9</accession>
<dbReference type="GO" id="GO:0003824">
    <property type="term" value="F:catalytic activity"/>
    <property type="evidence" value="ECO:0007669"/>
    <property type="project" value="InterPro"/>
</dbReference>
<dbReference type="InterPro" id="IPR016431">
    <property type="entry name" value="Pyrv-formate_lyase-activ_prd"/>
</dbReference>
<dbReference type="CDD" id="cd01335">
    <property type="entry name" value="Radical_SAM"/>
    <property type="match status" value="1"/>
</dbReference>
<reference evidence="8" key="1">
    <citation type="journal article" date="2015" name="Nature">
        <title>Complex archaea that bridge the gap between prokaryotes and eukaryotes.</title>
        <authorList>
            <person name="Spang A."/>
            <person name="Saw J.H."/>
            <person name="Jorgensen S.L."/>
            <person name="Zaremba-Niedzwiedzka K."/>
            <person name="Martijn J."/>
            <person name="Lind A.E."/>
            <person name="van Eijk R."/>
            <person name="Schleper C."/>
            <person name="Guy L."/>
            <person name="Ettema T.J."/>
        </authorList>
    </citation>
    <scope>NUCLEOTIDE SEQUENCE</scope>
</reference>
<dbReference type="InterPro" id="IPR034457">
    <property type="entry name" value="Organic_radical-activating"/>
</dbReference>
<dbReference type="Pfam" id="PF04055">
    <property type="entry name" value="Radical_SAM"/>
    <property type="match status" value="1"/>
</dbReference>
<keyword evidence="5" id="KW-0408">Iron</keyword>
<evidence type="ECO:0000256" key="6">
    <source>
        <dbReference type="ARBA" id="ARBA00023014"/>
    </source>
</evidence>
<dbReference type="SFLD" id="SFLDS00029">
    <property type="entry name" value="Radical_SAM"/>
    <property type="match status" value="1"/>
</dbReference>
<dbReference type="InterPro" id="IPR027596">
    <property type="entry name" value="AmmeMemoSam_rS"/>
</dbReference>
<organism evidence="8">
    <name type="scientific">marine sediment metagenome</name>
    <dbReference type="NCBI Taxonomy" id="412755"/>
    <lineage>
        <taxon>unclassified sequences</taxon>
        <taxon>metagenomes</taxon>
        <taxon>ecological metagenomes</taxon>
    </lineage>
</organism>
<evidence type="ECO:0000259" key="7">
    <source>
        <dbReference type="PROSITE" id="PS51918"/>
    </source>
</evidence>
<evidence type="ECO:0000256" key="5">
    <source>
        <dbReference type="ARBA" id="ARBA00023004"/>
    </source>
</evidence>
<dbReference type="SUPFAM" id="SSF102114">
    <property type="entry name" value="Radical SAM enzymes"/>
    <property type="match status" value="1"/>
</dbReference>
<evidence type="ECO:0000256" key="4">
    <source>
        <dbReference type="ARBA" id="ARBA00022723"/>
    </source>
</evidence>
<name>A0A0F9X0L9_9ZZZZ</name>
<proteinExistence type="predicted"/>
<evidence type="ECO:0000256" key="1">
    <source>
        <dbReference type="ARBA" id="ARBA00001966"/>
    </source>
</evidence>
<evidence type="ECO:0000256" key="3">
    <source>
        <dbReference type="ARBA" id="ARBA00022691"/>
    </source>
</evidence>
<dbReference type="InterPro" id="IPR007197">
    <property type="entry name" value="rSAM"/>
</dbReference>
<dbReference type="NCBIfam" id="TIGR04337">
    <property type="entry name" value="AmmeMemoSam_rS"/>
    <property type="match status" value="1"/>
</dbReference>
<comment type="cofactor">
    <cofactor evidence="1">
        <name>[4Fe-4S] cluster</name>
        <dbReference type="ChEBI" id="CHEBI:49883"/>
    </cofactor>
</comment>
<dbReference type="InterPro" id="IPR058240">
    <property type="entry name" value="rSAM_sf"/>
</dbReference>
<keyword evidence="2" id="KW-0004">4Fe-4S</keyword>